<dbReference type="EMBL" id="CP003944">
    <property type="protein sequence ID" value="AFZ50949.1"/>
    <property type="molecule type" value="Genomic_DNA"/>
</dbReference>
<dbReference type="STRING" id="13035.Dacsa_2337"/>
<protein>
    <submittedName>
        <fullName evidence="2">Uncharacterized protein</fullName>
    </submittedName>
</protein>
<name>K9YVM7_DACS8</name>
<sequence length="34" mass="4014">MNECQSEDQRTMNETNNEIPEEVNAPDLLHIRSR</sequence>
<dbReference type="AlphaFoldDB" id="K9YVM7"/>
<gene>
    <name evidence="2" type="ORF">Dacsa_2337</name>
</gene>
<evidence type="ECO:0000313" key="2">
    <source>
        <dbReference type="EMBL" id="AFZ50949.1"/>
    </source>
</evidence>
<organism evidence="2 3">
    <name type="scientific">Dactylococcopsis salina (strain PCC 8305)</name>
    <name type="common">Myxobactron salinum</name>
    <dbReference type="NCBI Taxonomy" id="13035"/>
    <lineage>
        <taxon>Bacteria</taxon>
        <taxon>Bacillati</taxon>
        <taxon>Cyanobacteriota</taxon>
        <taxon>Cyanophyceae</taxon>
        <taxon>Nodosilineales</taxon>
        <taxon>Cymatolegaceae</taxon>
        <taxon>Dactylococcopsis</taxon>
    </lineage>
</organism>
<accession>K9YVM7</accession>
<dbReference type="KEGG" id="dsl:Dacsa_2337"/>
<feature type="region of interest" description="Disordered" evidence="1">
    <location>
        <begin position="1"/>
        <end position="34"/>
    </location>
</feature>
<reference evidence="2" key="1">
    <citation type="submission" date="2012-04" db="EMBL/GenBank/DDBJ databases">
        <title>Finished genome of Dactylococcopsis salina PCC 8305.</title>
        <authorList>
            <consortium name="US DOE Joint Genome Institute"/>
            <person name="Gugger M."/>
            <person name="Coursin T."/>
            <person name="Rippka R."/>
            <person name="Tandeau De Marsac N."/>
            <person name="Huntemann M."/>
            <person name="Wei C.-L."/>
            <person name="Han J."/>
            <person name="Detter J.C."/>
            <person name="Han C."/>
            <person name="Tapia R."/>
            <person name="Daligault H."/>
            <person name="Chen A."/>
            <person name="Krypides N."/>
            <person name="Mavromatis K."/>
            <person name="Markowitz V."/>
            <person name="Szeto E."/>
            <person name="Ivanova N."/>
            <person name="Ovchinnikova G."/>
            <person name="Pagani I."/>
            <person name="Pati A."/>
            <person name="Goodwin L."/>
            <person name="Peters L."/>
            <person name="Pitluck S."/>
            <person name="Woyke T."/>
            <person name="Kerfeld C."/>
        </authorList>
    </citation>
    <scope>NUCLEOTIDE SEQUENCE [LARGE SCALE GENOMIC DNA]</scope>
    <source>
        <strain evidence="2">PCC 8305</strain>
    </source>
</reference>
<proteinExistence type="predicted"/>
<evidence type="ECO:0000256" key="1">
    <source>
        <dbReference type="SAM" id="MobiDB-lite"/>
    </source>
</evidence>
<dbReference type="Proteomes" id="UP000010482">
    <property type="component" value="Chromosome"/>
</dbReference>
<keyword evidence="3" id="KW-1185">Reference proteome</keyword>
<dbReference type="HOGENOM" id="CLU_3373345_0_0_3"/>
<evidence type="ECO:0000313" key="3">
    <source>
        <dbReference type="Proteomes" id="UP000010482"/>
    </source>
</evidence>